<dbReference type="GO" id="GO:0005743">
    <property type="term" value="C:mitochondrial inner membrane"/>
    <property type="evidence" value="ECO:0007669"/>
    <property type="project" value="UniProtKB-SubCell"/>
</dbReference>
<keyword evidence="4" id="KW-0677">Repeat</keyword>
<dbReference type="PROSITE" id="PS50920">
    <property type="entry name" value="SOLCAR"/>
    <property type="match status" value="3"/>
</dbReference>
<keyword evidence="6 11" id="KW-1133">Transmembrane helix</keyword>
<keyword evidence="3 9" id="KW-0812">Transmembrane</keyword>
<gene>
    <name evidence="12" type="ORF">DAPK24_001570</name>
</gene>
<keyword evidence="13" id="KW-1185">Reference proteome</keyword>
<comment type="caution">
    <text evidence="12">The sequence shown here is derived from an EMBL/GenBank/DDBJ whole genome shotgun (WGS) entry which is preliminary data.</text>
</comment>
<dbReference type="AlphaFoldDB" id="A0AAV5QXQ2"/>
<keyword evidence="7" id="KW-0496">Mitochondrion</keyword>
<evidence type="ECO:0000256" key="3">
    <source>
        <dbReference type="ARBA" id="ARBA00022692"/>
    </source>
</evidence>
<evidence type="ECO:0000256" key="4">
    <source>
        <dbReference type="ARBA" id="ARBA00022737"/>
    </source>
</evidence>
<keyword evidence="2 10" id="KW-0813">Transport</keyword>
<feature type="transmembrane region" description="Helical" evidence="11">
    <location>
        <begin position="208"/>
        <end position="227"/>
    </location>
</feature>
<feature type="repeat" description="Solcar" evidence="9">
    <location>
        <begin position="207"/>
        <end position="288"/>
    </location>
</feature>
<dbReference type="EMBL" id="BTGB01000001">
    <property type="protein sequence ID" value="GMM43582.1"/>
    <property type="molecule type" value="Genomic_DNA"/>
</dbReference>
<feature type="repeat" description="Solcar" evidence="9">
    <location>
        <begin position="107"/>
        <end position="192"/>
    </location>
</feature>
<evidence type="ECO:0000256" key="11">
    <source>
        <dbReference type="SAM" id="Phobius"/>
    </source>
</evidence>
<dbReference type="GO" id="GO:0055085">
    <property type="term" value="P:transmembrane transport"/>
    <property type="evidence" value="ECO:0007669"/>
    <property type="project" value="InterPro"/>
</dbReference>
<evidence type="ECO:0000256" key="8">
    <source>
        <dbReference type="ARBA" id="ARBA00023136"/>
    </source>
</evidence>
<dbReference type="Proteomes" id="UP001378960">
    <property type="component" value="Unassembled WGS sequence"/>
</dbReference>
<evidence type="ECO:0000256" key="1">
    <source>
        <dbReference type="ARBA" id="ARBA00004448"/>
    </source>
</evidence>
<reference evidence="12 13" key="1">
    <citation type="journal article" date="2023" name="Elife">
        <title>Identification of key yeast species and microbe-microbe interactions impacting larval growth of Drosophila in the wild.</title>
        <authorList>
            <person name="Mure A."/>
            <person name="Sugiura Y."/>
            <person name="Maeda R."/>
            <person name="Honda K."/>
            <person name="Sakurai N."/>
            <person name="Takahashi Y."/>
            <person name="Watada M."/>
            <person name="Katoh T."/>
            <person name="Gotoh A."/>
            <person name="Gotoh Y."/>
            <person name="Taniguchi I."/>
            <person name="Nakamura K."/>
            <person name="Hayashi T."/>
            <person name="Katayama T."/>
            <person name="Uemura T."/>
            <person name="Hattori Y."/>
        </authorList>
    </citation>
    <scope>NUCLEOTIDE SEQUENCE [LARGE SCALE GENOMIC DNA]</scope>
    <source>
        <strain evidence="12 13">PK-24</strain>
    </source>
</reference>
<organism evidence="12 13">
    <name type="scientific">Pichia kluyveri</name>
    <name type="common">Yeast</name>
    <dbReference type="NCBI Taxonomy" id="36015"/>
    <lineage>
        <taxon>Eukaryota</taxon>
        <taxon>Fungi</taxon>
        <taxon>Dikarya</taxon>
        <taxon>Ascomycota</taxon>
        <taxon>Saccharomycotina</taxon>
        <taxon>Pichiomycetes</taxon>
        <taxon>Pichiales</taxon>
        <taxon>Pichiaceae</taxon>
        <taxon>Pichia</taxon>
    </lineage>
</organism>
<evidence type="ECO:0000256" key="9">
    <source>
        <dbReference type="PROSITE-ProRule" id="PRU00282"/>
    </source>
</evidence>
<feature type="transmembrane region" description="Helical" evidence="11">
    <location>
        <begin position="154"/>
        <end position="177"/>
    </location>
</feature>
<evidence type="ECO:0000256" key="7">
    <source>
        <dbReference type="ARBA" id="ARBA00023128"/>
    </source>
</evidence>
<dbReference type="PANTHER" id="PTHR24089">
    <property type="entry name" value="SOLUTE CARRIER FAMILY 25"/>
    <property type="match status" value="1"/>
</dbReference>
<dbReference type="Pfam" id="PF00153">
    <property type="entry name" value="Mito_carr"/>
    <property type="match status" value="3"/>
</dbReference>
<evidence type="ECO:0000256" key="6">
    <source>
        <dbReference type="ARBA" id="ARBA00022989"/>
    </source>
</evidence>
<evidence type="ECO:0000256" key="2">
    <source>
        <dbReference type="ARBA" id="ARBA00022448"/>
    </source>
</evidence>
<keyword evidence="5" id="KW-0999">Mitochondrion inner membrane</keyword>
<comment type="subcellular location">
    <subcellularLocation>
        <location evidence="1">Mitochondrion inner membrane</location>
        <topology evidence="1">Multi-pass membrane protein</topology>
    </subcellularLocation>
</comment>
<evidence type="ECO:0000256" key="10">
    <source>
        <dbReference type="RuleBase" id="RU000488"/>
    </source>
</evidence>
<keyword evidence="8 9" id="KW-0472">Membrane</keyword>
<evidence type="ECO:0000256" key="5">
    <source>
        <dbReference type="ARBA" id="ARBA00022792"/>
    </source>
</evidence>
<dbReference type="InterPro" id="IPR018108">
    <property type="entry name" value="MCP_transmembrane"/>
</dbReference>
<dbReference type="Gene3D" id="1.50.40.10">
    <property type="entry name" value="Mitochondrial carrier domain"/>
    <property type="match status" value="1"/>
</dbReference>
<sequence length="294" mass="32881">MNNNKKSFIESHNEISKSMSVTAGALSGLIVRFCIAPIDIIKIRLQLFNDPIKYNSITSTIRSIYLNEGINAFWKGNTPAELMYIVYGASQFWAFTTLTNNINLNLNPTLKNLFIGGLSGCFATTVSYPLDLLRTRLASNDKHNFKSLLKECKLIYSNNGIIGFFTGASISMFYVTINTGLSFSSYSFIINNYKLINYSPINELIDNIGGITSIAGISAGIISKTLVYPMDLIKRRIQINNTNWLITLQNVIKLNGFKGLYRGLLPALLKSAPATGISLFCYEFFINLFKKYPF</sequence>
<comment type="similarity">
    <text evidence="10">Belongs to the mitochondrial carrier (TC 2.A.29) family.</text>
</comment>
<dbReference type="InterPro" id="IPR002067">
    <property type="entry name" value="MCP"/>
</dbReference>
<accession>A0AAV5QXQ2</accession>
<dbReference type="PRINTS" id="PR00926">
    <property type="entry name" value="MITOCARRIER"/>
</dbReference>
<evidence type="ECO:0000313" key="13">
    <source>
        <dbReference type="Proteomes" id="UP001378960"/>
    </source>
</evidence>
<protein>
    <submittedName>
        <fullName evidence="12">Thiamine transporter</fullName>
    </submittedName>
</protein>
<proteinExistence type="inferred from homology"/>
<evidence type="ECO:0000313" key="12">
    <source>
        <dbReference type="EMBL" id="GMM43582.1"/>
    </source>
</evidence>
<dbReference type="SUPFAM" id="SSF103506">
    <property type="entry name" value="Mitochondrial carrier"/>
    <property type="match status" value="1"/>
</dbReference>
<feature type="repeat" description="Solcar" evidence="9">
    <location>
        <begin position="15"/>
        <end position="101"/>
    </location>
</feature>
<name>A0AAV5QXQ2_PICKL</name>
<dbReference type="InterPro" id="IPR023395">
    <property type="entry name" value="MCP_dom_sf"/>
</dbReference>